<keyword evidence="1" id="KW-0472">Membrane</keyword>
<dbReference type="AlphaFoldDB" id="A0AAU7DTI3"/>
<feature type="transmembrane region" description="Helical" evidence="1">
    <location>
        <begin position="94"/>
        <end position="112"/>
    </location>
</feature>
<organism evidence="2">
    <name type="scientific">Telmatobacter sp. DSM 110680</name>
    <dbReference type="NCBI Taxonomy" id="3036704"/>
    <lineage>
        <taxon>Bacteria</taxon>
        <taxon>Pseudomonadati</taxon>
        <taxon>Acidobacteriota</taxon>
        <taxon>Terriglobia</taxon>
        <taxon>Terriglobales</taxon>
        <taxon>Acidobacteriaceae</taxon>
        <taxon>Telmatobacter</taxon>
    </lineage>
</organism>
<keyword evidence="1" id="KW-0812">Transmembrane</keyword>
<feature type="transmembrane region" description="Helical" evidence="1">
    <location>
        <begin position="34"/>
        <end position="53"/>
    </location>
</feature>
<keyword evidence="1" id="KW-1133">Transmembrane helix</keyword>
<accession>A0AAU7DTI3</accession>
<name>A0AAU7DTI3_9BACT</name>
<evidence type="ECO:0000313" key="2">
    <source>
        <dbReference type="EMBL" id="XBH20056.1"/>
    </source>
</evidence>
<reference evidence="2" key="1">
    <citation type="submission" date="2023-03" db="EMBL/GenBank/DDBJ databases">
        <title>Edaphobacter sp.</title>
        <authorList>
            <person name="Huber K.J."/>
            <person name="Papendorf J."/>
            <person name="Pilke C."/>
            <person name="Bunk B."/>
            <person name="Sproeer C."/>
            <person name="Pester M."/>
        </authorList>
    </citation>
    <scope>NUCLEOTIDE SEQUENCE</scope>
    <source>
        <strain evidence="2">DSM 110680</strain>
    </source>
</reference>
<protein>
    <recommendedName>
        <fullName evidence="3">DUF2569 domain-containing protein</fullName>
    </recommendedName>
</protein>
<evidence type="ECO:0008006" key="3">
    <source>
        <dbReference type="Google" id="ProtNLM"/>
    </source>
</evidence>
<dbReference type="EMBL" id="CP121196">
    <property type="protein sequence ID" value="XBH20056.1"/>
    <property type="molecule type" value="Genomic_DNA"/>
</dbReference>
<evidence type="ECO:0000256" key="1">
    <source>
        <dbReference type="SAM" id="Phobius"/>
    </source>
</evidence>
<proteinExistence type="predicted"/>
<gene>
    <name evidence="2" type="ORF">P8935_12205</name>
</gene>
<sequence length="126" mass="13910">MAVWCFGAIAFHLIDFSGTWLIEGGTRQSVAVEVFVSGLSAFGVFAAVCVLLAKPYALKLVFLNFLQWGAVLVLVFPVAFLTISPGATLDWKPIAGFVVFLGVPWIVWFRYFKVSKRVLATFGRNM</sequence>
<feature type="transmembrane region" description="Helical" evidence="1">
    <location>
        <begin position="60"/>
        <end position="82"/>
    </location>
</feature>
<dbReference type="RefSeq" id="WP_348265280.1">
    <property type="nucleotide sequence ID" value="NZ_CP121196.1"/>
</dbReference>